<dbReference type="KEGG" id="mhd:Marky_2082"/>
<feature type="domain" description="DhaL" evidence="1">
    <location>
        <begin position="7"/>
        <end position="200"/>
    </location>
</feature>
<dbReference type="InterPro" id="IPR036117">
    <property type="entry name" value="DhaL_dom_sf"/>
</dbReference>
<dbReference type="Gene3D" id="1.25.40.340">
    <property type="match status" value="1"/>
</dbReference>
<sequence>MDKLGAERLAAAIRYAVDWFAVYVEEVNALNVYPVPDGDTGTNMHLTLQAVRRELDLADTRRMPEVARALSYGSLLGARGNSGVILSQILKGYAEAVRGASAVTPRTLVALLEAGAEAAYRAVMKPVEGTILTVARAAAEGGRAALEQGAKTLAEVLNGALAKGGEALQKTPELLPVLKQAGVVDAGGQGYLHFLEGILGYLEDRALPEPPKVERYAQEVFEEEEYGYCTEFLMEGVEVPIEKIREVVAPFGDSLLVVGAEGFVKGHIHTNEPDALLAAVARYGKMRRTKVEDMSEQHSEILAMVGAADEAPPPSGLVAVAAGYGIVKAFRAFGARVVAGGQTQNPSVQDILDAVRSLPNPEVIVLPNNKNVILAAEKAAELAQKEHGKQVHVLPTRTLGQGIAAAVLFDPNTPADGLLEAMREAAAQVVTLEITRASRNANLEAVGEIQEGQVIGLRDGQLAVVTETPAEGLKALFRLAVTPEAAFEIATIFHNAQTDPETARAVVAELEALYPDLEFELHAGGPDLYDYVVTLE</sequence>
<gene>
    <name evidence="2" type="ordered locus">Marky_2082</name>
</gene>
<dbReference type="Proteomes" id="UP000007030">
    <property type="component" value="Chromosome"/>
</dbReference>
<dbReference type="HOGENOM" id="CLU_017496_1_0_0"/>
<evidence type="ECO:0000313" key="3">
    <source>
        <dbReference type="Proteomes" id="UP000007030"/>
    </source>
</evidence>
<dbReference type="AlphaFoldDB" id="F2NN68"/>
<evidence type="ECO:0000313" key="2">
    <source>
        <dbReference type="EMBL" id="AEB12807.1"/>
    </source>
</evidence>
<reference evidence="2 3" key="1">
    <citation type="journal article" date="2012" name="Stand. Genomic Sci.">
        <title>Complete genome sequence of the aerobic, heterotroph Marinithermus hydrothermalis type strain (T1(T)) from a deep-sea hydrothermal vent chimney.</title>
        <authorList>
            <person name="Copeland A."/>
            <person name="Gu W."/>
            <person name="Yasawong M."/>
            <person name="Lapidus A."/>
            <person name="Lucas S."/>
            <person name="Deshpande S."/>
            <person name="Pagani I."/>
            <person name="Tapia R."/>
            <person name="Cheng J.F."/>
            <person name="Goodwin L.A."/>
            <person name="Pitluck S."/>
            <person name="Liolios K."/>
            <person name="Ivanova N."/>
            <person name="Mavromatis K."/>
            <person name="Mikhailova N."/>
            <person name="Pati A."/>
            <person name="Chen A."/>
            <person name="Palaniappan K."/>
            <person name="Land M."/>
            <person name="Pan C."/>
            <person name="Brambilla E.M."/>
            <person name="Rohde M."/>
            <person name="Tindall B.J."/>
            <person name="Sikorski J."/>
            <person name="Goker M."/>
            <person name="Detter J.C."/>
            <person name="Bristow J."/>
            <person name="Eisen J.A."/>
            <person name="Markowitz V."/>
            <person name="Hugenholtz P."/>
            <person name="Kyrpides N.C."/>
            <person name="Klenk H.P."/>
            <person name="Woyke T."/>
        </authorList>
    </citation>
    <scope>NUCLEOTIDE SEQUENCE [LARGE SCALE GENOMIC DNA]</scope>
    <source>
        <strain evidence="3">DSM 14884 / JCM 11576 / T1</strain>
    </source>
</reference>
<dbReference type="InterPro" id="IPR050270">
    <property type="entry name" value="DegV_domain_contain"/>
</dbReference>
<dbReference type="GO" id="GO:0004371">
    <property type="term" value="F:glycerone kinase activity"/>
    <property type="evidence" value="ECO:0007669"/>
    <property type="project" value="InterPro"/>
</dbReference>
<dbReference type="PROSITE" id="PS51480">
    <property type="entry name" value="DHAL"/>
    <property type="match status" value="1"/>
</dbReference>
<organism evidence="2 3">
    <name type="scientific">Marinithermus hydrothermalis (strain DSM 14884 / JCM 11576 / T1)</name>
    <dbReference type="NCBI Taxonomy" id="869210"/>
    <lineage>
        <taxon>Bacteria</taxon>
        <taxon>Thermotogati</taxon>
        <taxon>Deinococcota</taxon>
        <taxon>Deinococci</taxon>
        <taxon>Thermales</taxon>
        <taxon>Thermaceae</taxon>
        <taxon>Marinithermus</taxon>
    </lineage>
</organism>
<dbReference type="eggNOG" id="COG1461">
    <property type="taxonomic scope" value="Bacteria"/>
</dbReference>
<dbReference type="NCBIfam" id="TIGR03599">
    <property type="entry name" value="YloV"/>
    <property type="match status" value="1"/>
</dbReference>
<dbReference type="EMBL" id="CP002630">
    <property type="protein sequence ID" value="AEB12807.1"/>
    <property type="molecule type" value="Genomic_DNA"/>
</dbReference>
<dbReference type="OrthoDB" id="9760324at2"/>
<dbReference type="InterPro" id="IPR004007">
    <property type="entry name" value="DhaL_dom"/>
</dbReference>
<name>F2NN68_MARHT</name>
<proteinExistence type="predicted"/>
<dbReference type="SMART" id="SM01121">
    <property type="entry name" value="Dak1_2"/>
    <property type="match status" value="1"/>
</dbReference>
<dbReference type="PANTHER" id="PTHR33434:SF4">
    <property type="entry name" value="PHOSPHATASE PROTEIN"/>
    <property type="match status" value="1"/>
</dbReference>
<keyword evidence="3" id="KW-1185">Reference proteome</keyword>
<dbReference type="GO" id="GO:0006071">
    <property type="term" value="P:glycerol metabolic process"/>
    <property type="evidence" value="ECO:0007669"/>
    <property type="project" value="InterPro"/>
</dbReference>
<accession>F2NN68</accession>
<dbReference type="InterPro" id="IPR033470">
    <property type="entry name" value="FakA-like_C"/>
</dbReference>
<dbReference type="Pfam" id="PF02734">
    <property type="entry name" value="Dak2"/>
    <property type="match status" value="1"/>
</dbReference>
<dbReference type="Pfam" id="PF13684">
    <property type="entry name" value="FakA-like_C"/>
    <property type="match status" value="1"/>
</dbReference>
<dbReference type="SMART" id="SM01120">
    <property type="entry name" value="Dak2"/>
    <property type="match status" value="1"/>
</dbReference>
<dbReference type="InterPro" id="IPR048394">
    <property type="entry name" value="FakA-like_M"/>
</dbReference>
<dbReference type="STRING" id="869210.Marky_2082"/>
<evidence type="ECO:0000259" key="1">
    <source>
        <dbReference type="PROSITE" id="PS51480"/>
    </source>
</evidence>
<dbReference type="PANTHER" id="PTHR33434">
    <property type="entry name" value="DEGV DOMAIN-CONTAINING PROTEIN DR_1986-RELATED"/>
    <property type="match status" value="1"/>
</dbReference>
<dbReference type="SUPFAM" id="SSF101473">
    <property type="entry name" value="DhaL-like"/>
    <property type="match status" value="1"/>
</dbReference>
<dbReference type="RefSeq" id="WP_013704852.1">
    <property type="nucleotide sequence ID" value="NC_015387.1"/>
</dbReference>
<protein>
    <submittedName>
        <fullName evidence="2">DAK2 domain fusion protein YloV</fullName>
    </submittedName>
</protein>
<dbReference type="InterPro" id="IPR019986">
    <property type="entry name" value="YloV-like"/>
</dbReference>
<dbReference type="Pfam" id="PF21645">
    <property type="entry name" value="FakA-like_M"/>
    <property type="match status" value="1"/>
</dbReference>